<accession>A0ABT3B296</accession>
<evidence type="ECO:0000313" key="3">
    <source>
        <dbReference type="Proteomes" id="UP001526143"/>
    </source>
</evidence>
<feature type="domain" description="TFIIB-type" evidence="1">
    <location>
        <begin position="8"/>
        <end position="42"/>
    </location>
</feature>
<evidence type="ECO:0000313" key="2">
    <source>
        <dbReference type="EMBL" id="MCV3215115.1"/>
    </source>
</evidence>
<dbReference type="RefSeq" id="WP_263746703.1">
    <property type="nucleotide sequence ID" value="NZ_JAOWRF010000240.1"/>
</dbReference>
<name>A0ABT3B296_9CYAN</name>
<dbReference type="Proteomes" id="UP001526143">
    <property type="component" value="Unassembled WGS sequence"/>
</dbReference>
<proteinExistence type="predicted"/>
<keyword evidence="3" id="KW-1185">Reference proteome</keyword>
<sequence>MSKNSPEFCPECGSTNITYSDDFDEYLCRNCESMWDDDYYSDEEPLDLGACCACGKTEKVENILTINKRAPIPGTGWSCVVCGLPYDGAVTVMCDDCVVGNKEPKEVCYGYVKDKKRISYTALSEEEFNHNFQHE</sequence>
<organism evidence="2 3">
    <name type="scientific">Plectonema radiosum NIES-515</name>
    <dbReference type="NCBI Taxonomy" id="2986073"/>
    <lineage>
        <taxon>Bacteria</taxon>
        <taxon>Bacillati</taxon>
        <taxon>Cyanobacteriota</taxon>
        <taxon>Cyanophyceae</taxon>
        <taxon>Oscillatoriophycideae</taxon>
        <taxon>Oscillatoriales</taxon>
        <taxon>Microcoleaceae</taxon>
        <taxon>Plectonema</taxon>
    </lineage>
</organism>
<dbReference type="EMBL" id="JAOWRF010000240">
    <property type="protein sequence ID" value="MCV3215115.1"/>
    <property type="molecule type" value="Genomic_DNA"/>
</dbReference>
<gene>
    <name evidence="2" type="ORF">OGM63_16610</name>
</gene>
<protein>
    <recommendedName>
        <fullName evidence="1">TFIIB-type domain-containing protein</fullName>
    </recommendedName>
</protein>
<evidence type="ECO:0000259" key="1">
    <source>
        <dbReference type="Pfam" id="PF08271"/>
    </source>
</evidence>
<dbReference type="SUPFAM" id="SSF57783">
    <property type="entry name" value="Zinc beta-ribbon"/>
    <property type="match status" value="1"/>
</dbReference>
<reference evidence="2 3" key="1">
    <citation type="submission" date="2022-10" db="EMBL/GenBank/DDBJ databases">
        <title>Identification of biosynthetic pathway for the production of the potent trypsin inhibitor radiosumin.</title>
        <authorList>
            <person name="Fewer D.P."/>
            <person name="Delbaje E."/>
            <person name="Ouyang X."/>
            <person name="Agostino P.D."/>
            <person name="Wahlsten M."/>
            <person name="Jokela J."/>
            <person name="Permi P."/>
            <person name="Haapaniemi E."/>
            <person name="Koistinen H."/>
        </authorList>
    </citation>
    <scope>NUCLEOTIDE SEQUENCE [LARGE SCALE GENOMIC DNA]</scope>
    <source>
        <strain evidence="2 3">NIES-515</strain>
    </source>
</reference>
<dbReference type="InterPro" id="IPR013137">
    <property type="entry name" value="Znf_TFIIB"/>
</dbReference>
<comment type="caution">
    <text evidence="2">The sequence shown here is derived from an EMBL/GenBank/DDBJ whole genome shotgun (WGS) entry which is preliminary data.</text>
</comment>
<dbReference type="Pfam" id="PF08271">
    <property type="entry name" value="Zn_Ribbon_TF"/>
    <property type="match status" value="1"/>
</dbReference>